<dbReference type="InterPro" id="IPR015813">
    <property type="entry name" value="Pyrv/PenolPyrv_kinase-like_dom"/>
</dbReference>
<dbReference type="InterPro" id="IPR040442">
    <property type="entry name" value="Pyrv_kinase-like_dom_sf"/>
</dbReference>
<sequence length="270" mass="27472">MTGMTDRAARFHALHTAGQPLVLANAWDPASARIIAATGAPALATTSAGVAWALGAPDGDVLDRDRALEHLARIVRAVPDELPVTADIESGFGATPADVAETIRGVVAAGAVGVNIEDSAQVGDGVGLRDVADQQERIAAARAAAPDLYINLRIDTYFRGKPEETVARAEAYLAAGASGIFVPGVADADTIGSLAKAIAAPLNVLVQPGTPSVAELAALGVARVSLGSWIAQAAYAVARRAATEAYTTGTYTALAEGDAYDFGELNSLLS</sequence>
<dbReference type="EMBL" id="BSFP01000025">
    <property type="protein sequence ID" value="GLL02608.1"/>
    <property type="molecule type" value="Genomic_DNA"/>
</dbReference>
<dbReference type="Gene3D" id="3.20.20.60">
    <property type="entry name" value="Phosphoenolpyruvate-binding domains"/>
    <property type="match status" value="1"/>
</dbReference>
<evidence type="ECO:0000313" key="1">
    <source>
        <dbReference type="EMBL" id="GLL02608.1"/>
    </source>
</evidence>
<comment type="caution">
    <text evidence="1">The sequence shown here is derived from an EMBL/GenBank/DDBJ whole genome shotgun (WGS) entry which is preliminary data.</text>
</comment>
<dbReference type="Pfam" id="PF13714">
    <property type="entry name" value="PEP_mutase"/>
    <property type="match status" value="1"/>
</dbReference>
<dbReference type="GO" id="GO:0003824">
    <property type="term" value="F:catalytic activity"/>
    <property type="evidence" value="ECO:0007669"/>
    <property type="project" value="InterPro"/>
</dbReference>
<gene>
    <name evidence="1" type="ORF">GCM10017581_043500</name>
</gene>
<evidence type="ECO:0000313" key="2">
    <source>
        <dbReference type="Proteomes" id="UP001143480"/>
    </source>
</evidence>
<reference evidence="1" key="1">
    <citation type="journal article" date="2014" name="Int. J. Syst. Evol. Microbiol.">
        <title>Complete genome sequence of Corynebacterium casei LMG S-19264T (=DSM 44701T), isolated from a smear-ripened cheese.</title>
        <authorList>
            <consortium name="US DOE Joint Genome Institute (JGI-PGF)"/>
            <person name="Walter F."/>
            <person name="Albersmeier A."/>
            <person name="Kalinowski J."/>
            <person name="Ruckert C."/>
        </authorList>
    </citation>
    <scope>NUCLEOTIDE SEQUENCE</scope>
    <source>
        <strain evidence="1">VKM Ac-1321</strain>
    </source>
</reference>
<dbReference type="CDD" id="cd00377">
    <property type="entry name" value="ICL_PEPM"/>
    <property type="match status" value="1"/>
</dbReference>
<protein>
    <recommendedName>
        <fullName evidence="3">2-methylisocitrate lyase-like PEP mutase family enzyme</fullName>
    </recommendedName>
</protein>
<name>A0A9W6NMX1_9ACTN</name>
<reference evidence="1" key="2">
    <citation type="submission" date="2023-01" db="EMBL/GenBank/DDBJ databases">
        <authorList>
            <person name="Sun Q."/>
            <person name="Evtushenko L."/>
        </authorList>
    </citation>
    <scope>NUCLEOTIDE SEQUENCE</scope>
    <source>
        <strain evidence="1">VKM Ac-1321</strain>
    </source>
</reference>
<dbReference type="InterPro" id="IPR039556">
    <property type="entry name" value="ICL/PEPM"/>
</dbReference>
<proteinExistence type="predicted"/>
<accession>A0A9W6NMX1</accession>
<keyword evidence="2" id="KW-1185">Reference proteome</keyword>
<dbReference type="AlphaFoldDB" id="A0A9W6NMX1"/>
<organism evidence="1 2">
    <name type="scientific">Dactylosporangium matsuzakiense</name>
    <dbReference type="NCBI Taxonomy" id="53360"/>
    <lineage>
        <taxon>Bacteria</taxon>
        <taxon>Bacillati</taxon>
        <taxon>Actinomycetota</taxon>
        <taxon>Actinomycetes</taxon>
        <taxon>Micromonosporales</taxon>
        <taxon>Micromonosporaceae</taxon>
        <taxon>Dactylosporangium</taxon>
    </lineage>
</organism>
<dbReference type="SUPFAM" id="SSF51621">
    <property type="entry name" value="Phosphoenolpyruvate/pyruvate domain"/>
    <property type="match status" value="1"/>
</dbReference>
<dbReference type="PANTHER" id="PTHR42905">
    <property type="entry name" value="PHOSPHOENOLPYRUVATE CARBOXYLASE"/>
    <property type="match status" value="1"/>
</dbReference>
<dbReference type="Proteomes" id="UP001143480">
    <property type="component" value="Unassembled WGS sequence"/>
</dbReference>
<evidence type="ECO:0008006" key="3">
    <source>
        <dbReference type="Google" id="ProtNLM"/>
    </source>
</evidence>
<dbReference type="PANTHER" id="PTHR42905:SF16">
    <property type="entry name" value="CARBOXYPHOSPHONOENOLPYRUVATE PHOSPHONOMUTASE-LIKE PROTEIN (AFU_ORTHOLOGUE AFUA_5G07230)"/>
    <property type="match status" value="1"/>
</dbReference>